<reference evidence="13 14" key="1">
    <citation type="submission" date="2019-03" db="EMBL/GenBank/DDBJ databases">
        <title>Genomic Encyclopedia of Type Strains, Phase IV (KMG-IV): sequencing the most valuable type-strain genomes for metagenomic binning, comparative biology and taxonomic classification.</title>
        <authorList>
            <person name="Goeker M."/>
        </authorList>
    </citation>
    <scope>NUCLEOTIDE SEQUENCE [LARGE SCALE GENOMIC DNA]</scope>
    <source>
        <strain evidence="13 14">DSM 25287</strain>
    </source>
</reference>
<evidence type="ECO:0000256" key="5">
    <source>
        <dbReference type="ARBA" id="ARBA00022485"/>
    </source>
</evidence>
<evidence type="ECO:0000256" key="4">
    <source>
        <dbReference type="ARBA" id="ARBA00019403"/>
    </source>
</evidence>
<evidence type="ECO:0000256" key="2">
    <source>
        <dbReference type="ARBA" id="ARBA00006521"/>
    </source>
</evidence>
<evidence type="ECO:0000256" key="3">
    <source>
        <dbReference type="ARBA" id="ARBA00012030"/>
    </source>
</evidence>
<feature type="domain" description="Uracil-DNA glycosylase-like" evidence="12">
    <location>
        <begin position="141"/>
        <end position="289"/>
    </location>
</feature>
<dbReference type="SMART" id="SM00987">
    <property type="entry name" value="UreE_C"/>
    <property type="match status" value="1"/>
</dbReference>
<dbReference type="InterPro" id="IPR051536">
    <property type="entry name" value="UDG_Type-4/5"/>
</dbReference>
<comment type="catalytic activity">
    <reaction evidence="1">
        <text>Hydrolyzes single-stranded DNA or mismatched double-stranded DNA and polynucleotides, releasing free uracil.</text>
        <dbReference type="EC" id="3.2.2.27"/>
    </reaction>
</comment>
<dbReference type="GO" id="GO:0004844">
    <property type="term" value="F:uracil DNA N-glycosylase activity"/>
    <property type="evidence" value="ECO:0007669"/>
    <property type="project" value="UniProtKB-EC"/>
</dbReference>
<dbReference type="EC" id="3.2.2.27" evidence="3"/>
<evidence type="ECO:0000313" key="13">
    <source>
        <dbReference type="EMBL" id="TCO80899.1"/>
    </source>
</evidence>
<evidence type="ECO:0000256" key="8">
    <source>
        <dbReference type="ARBA" id="ARBA00022801"/>
    </source>
</evidence>
<dbReference type="InterPro" id="IPR005273">
    <property type="entry name" value="Ura-DNA_glyco_family4"/>
</dbReference>
<evidence type="ECO:0000259" key="12">
    <source>
        <dbReference type="SMART" id="SM00986"/>
    </source>
</evidence>
<dbReference type="CDD" id="cd10030">
    <property type="entry name" value="UDG-F4_TTUDGA_SPO1dp_like"/>
    <property type="match status" value="1"/>
</dbReference>
<protein>
    <recommendedName>
        <fullName evidence="4">Type-4 uracil-DNA glycosylase</fullName>
        <ecNumber evidence="3">3.2.2.27</ecNumber>
    </recommendedName>
</protein>
<keyword evidence="9" id="KW-0408">Iron</keyword>
<dbReference type="Pfam" id="PF03167">
    <property type="entry name" value="UDG"/>
    <property type="match status" value="1"/>
</dbReference>
<dbReference type="GO" id="GO:0006281">
    <property type="term" value="P:DNA repair"/>
    <property type="evidence" value="ECO:0007669"/>
    <property type="project" value="UniProtKB-KW"/>
</dbReference>
<dbReference type="InterPro" id="IPR005122">
    <property type="entry name" value="Uracil-DNA_glycosylase-like"/>
</dbReference>
<evidence type="ECO:0000256" key="6">
    <source>
        <dbReference type="ARBA" id="ARBA00022723"/>
    </source>
</evidence>
<evidence type="ECO:0000256" key="10">
    <source>
        <dbReference type="ARBA" id="ARBA00023014"/>
    </source>
</evidence>
<dbReference type="EMBL" id="SLWY01000011">
    <property type="protein sequence ID" value="TCO80899.1"/>
    <property type="molecule type" value="Genomic_DNA"/>
</dbReference>
<organism evidence="13 14">
    <name type="scientific">Plasticicumulans lactativorans</name>
    <dbReference type="NCBI Taxonomy" id="1133106"/>
    <lineage>
        <taxon>Bacteria</taxon>
        <taxon>Pseudomonadati</taxon>
        <taxon>Pseudomonadota</taxon>
        <taxon>Gammaproteobacteria</taxon>
        <taxon>Candidatus Competibacteraceae</taxon>
        <taxon>Plasticicumulans</taxon>
    </lineage>
</organism>
<dbReference type="Proteomes" id="UP000295765">
    <property type="component" value="Unassembled WGS sequence"/>
</dbReference>
<dbReference type="RefSeq" id="WP_132542669.1">
    <property type="nucleotide sequence ID" value="NZ_SLWY01000011.1"/>
</dbReference>
<evidence type="ECO:0000256" key="11">
    <source>
        <dbReference type="ARBA" id="ARBA00023204"/>
    </source>
</evidence>
<keyword evidence="7" id="KW-0227">DNA damage</keyword>
<dbReference type="AlphaFoldDB" id="A0A4R2L9G8"/>
<keyword evidence="11" id="KW-0234">DNA repair</keyword>
<name>A0A4R2L9G8_9GAMM</name>
<evidence type="ECO:0000256" key="7">
    <source>
        <dbReference type="ARBA" id="ARBA00022763"/>
    </source>
</evidence>
<accession>A0A4R2L9G8</accession>
<keyword evidence="10" id="KW-0411">Iron-sulfur</keyword>
<evidence type="ECO:0000256" key="1">
    <source>
        <dbReference type="ARBA" id="ARBA00001400"/>
    </source>
</evidence>
<dbReference type="GO" id="GO:0046872">
    <property type="term" value="F:metal ion binding"/>
    <property type="evidence" value="ECO:0007669"/>
    <property type="project" value="UniProtKB-KW"/>
</dbReference>
<keyword evidence="5" id="KW-0004">4Fe-4S</keyword>
<keyword evidence="6" id="KW-0479">Metal-binding</keyword>
<keyword evidence="8" id="KW-0378">Hydrolase</keyword>
<dbReference type="NCBIfam" id="TIGR00758">
    <property type="entry name" value="UDG_fam4"/>
    <property type="match status" value="1"/>
</dbReference>
<sequence>MSEHHRRYLAALGIPLWLQRDPPALVATDAVVPAPPAGILPAADAPAQAPAPVPAPQVVDEPMTAAPVDVPAATEIPDDWALWAELAPDEAPAPEVEPAASAAAPPPRAARIAALDWDGLAAAVRGCEACELCRTRTQTVFGVGNRRARWMVIGEAPGADEDRQGEPFVGQAGQLLNAMLRAIGLAREEVFIANVLKCRPPNNRDPSPAEAAACRPFLERQIELVAPELILAVGRISAQHLLATDVPVGRLRGRVHRYGARGIPLVVTYHPAYLLRAPLEKRKAWDDLELACAQLRPVEGRA</sequence>
<dbReference type="SMART" id="SM00986">
    <property type="entry name" value="UDG"/>
    <property type="match status" value="1"/>
</dbReference>
<dbReference type="OrthoDB" id="5290748at2"/>
<dbReference type="GO" id="GO:0051539">
    <property type="term" value="F:4 iron, 4 sulfur cluster binding"/>
    <property type="evidence" value="ECO:0007669"/>
    <property type="project" value="UniProtKB-KW"/>
</dbReference>
<dbReference type="InterPro" id="IPR036895">
    <property type="entry name" value="Uracil-DNA_glycosylase-like_sf"/>
</dbReference>
<comment type="caution">
    <text evidence="13">The sequence shown here is derived from an EMBL/GenBank/DDBJ whole genome shotgun (WGS) entry which is preliminary data.</text>
</comment>
<evidence type="ECO:0000313" key="14">
    <source>
        <dbReference type="Proteomes" id="UP000295765"/>
    </source>
</evidence>
<evidence type="ECO:0000256" key="9">
    <source>
        <dbReference type="ARBA" id="ARBA00023004"/>
    </source>
</evidence>
<dbReference type="PANTHER" id="PTHR33693">
    <property type="entry name" value="TYPE-5 URACIL-DNA GLYCOSYLASE"/>
    <property type="match status" value="1"/>
</dbReference>
<gene>
    <name evidence="13" type="ORF">EV699_111100</name>
</gene>
<dbReference type="PANTHER" id="PTHR33693:SF1">
    <property type="entry name" value="TYPE-4 URACIL-DNA GLYCOSYLASE"/>
    <property type="match status" value="1"/>
</dbReference>
<comment type="similarity">
    <text evidence="2">Belongs to the uracil-DNA glycosylase (UDG) superfamily. Type 4 (UDGa) family.</text>
</comment>
<keyword evidence="14" id="KW-1185">Reference proteome</keyword>
<dbReference type="SUPFAM" id="SSF52141">
    <property type="entry name" value="Uracil-DNA glycosylase-like"/>
    <property type="match status" value="1"/>
</dbReference>
<proteinExistence type="inferred from homology"/>
<dbReference type="Gene3D" id="3.40.470.10">
    <property type="entry name" value="Uracil-DNA glycosylase-like domain"/>
    <property type="match status" value="1"/>
</dbReference>